<feature type="region of interest" description="Disordered" evidence="1">
    <location>
        <begin position="146"/>
        <end position="169"/>
    </location>
</feature>
<sequence length="378" mass="41774">MQQEQHGRHMRYAEPAWLSRLFTRKSRNNLRLNTVSSNDTESSSAPLTAPLQGTECASPKLNKKKSRRRLSFVPWRGEEATKATVNNKASTRKATISTAAATAATPRAYVPKHAGSDFGKVAIPTTYRDSLVILYNGNSLNKPQYQRHSQAITSRSSSHSAGTLVTSGSASDLDRKRLSVINNPFADDSNDTLEEKVLAKNSEIVPERRHNSDPGHSRYSELRHLPRLSRKPLVVPAVVLCDADDENEAHVVTEPTVEEAKVNERQQNNSEFLTKSMTVVEKRHTTLGHNSQTPRFATNLLPSSASDSFPTGHRGSFNSTRVERRKGKLVSTANSGKNKRYSVIVNLGVKVTEYIKPTAMPDNSVLVVPQISVIRSVL</sequence>
<protein>
    <submittedName>
        <fullName evidence="2">Uncharacterized protein</fullName>
    </submittedName>
</protein>
<reference evidence="2 3" key="1">
    <citation type="submission" date="2024-01" db="EMBL/GenBank/DDBJ databases">
        <authorList>
            <person name="Allen C."/>
            <person name="Tagirdzhanova G."/>
        </authorList>
    </citation>
    <scope>NUCLEOTIDE SEQUENCE [LARGE SCALE GENOMIC DNA]</scope>
</reference>
<feature type="region of interest" description="Disordered" evidence="1">
    <location>
        <begin position="303"/>
        <end position="326"/>
    </location>
</feature>
<dbReference type="EMBL" id="CAWUHD010000020">
    <property type="protein sequence ID" value="CAK7216298.1"/>
    <property type="molecule type" value="Genomic_DNA"/>
</dbReference>
<feature type="compositionally biased region" description="Polar residues" evidence="1">
    <location>
        <begin position="33"/>
        <end position="46"/>
    </location>
</feature>
<evidence type="ECO:0000313" key="2">
    <source>
        <dbReference type="EMBL" id="CAK7216298.1"/>
    </source>
</evidence>
<proteinExistence type="predicted"/>
<feature type="region of interest" description="Disordered" evidence="1">
    <location>
        <begin position="33"/>
        <end position="67"/>
    </location>
</feature>
<organism evidence="2 3">
    <name type="scientific">Sporothrix eucalyptigena</name>
    <dbReference type="NCBI Taxonomy" id="1812306"/>
    <lineage>
        <taxon>Eukaryota</taxon>
        <taxon>Fungi</taxon>
        <taxon>Dikarya</taxon>
        <taxon>Ascomycota</taxon>
        <taxon>Pezizomycotina</taxon>
        <taxon>Sordariomycetes</taxon>
        <taxon>Sordariomycetidae</taxon>
        <taxon>Ophiostomatales</taxon>
        <taxon>Ophiostomataceae</taxon>
        <taxon>Sporothrix</taxon>
    </lineage>
</organism>
<keyword evidence="3" id="KW-1185">Reference proteome</keyword>
<gene>
    <name evidence="2" type="ORF">SEUCBS140593_002822</name>
</gene>
<evidence type="ECO:0000313" key="3">
    <source>
        <dbReference type="Proteomes" id="UP001642482"/>
    </source>
</evidence>
<accession>A0ABP0B9P6</accession>
<comment type="caution">
    <text evidence="2">The sequence shown here is derived from an EMBL/GenBank/DDBJ whole genome shotgun (WGS) entry which is preliminary data.</text>
</comment>
<dbReference type="Proteomes" id="UP001642482">
    <property type="component" value="Unassembled WGS sequence"/>
</dbReference>
<evidence type="ECO:0000256" key="1">
    <source>
        <dbReference type="SAM" id="MobiDB-lite"/>
    </source>
</evidence>
<name>A0ABP0B9P6_9PEZI</name>